<protein>
    <submittedName>
        <fullName evidence="2">TIR domain-containing protein</fullName>
    </submittedName>
</protein>
<dbReference type="PROSITE" id="PS51534">
    <property type="entry name" value="SEFIR"/>
    <property type="match status" value="1"/>
</dbReference>
<organism evidence="2 3">
    <name type="scientific">Polyangium spumosum</name>
    <dbReference type="NCBI Taxonomy" id="889282"/>
    <lineage>
        <taxon>Bacteria</taxon>
        <taxon>Pseudomonadati</taxon>
        <taxon>Myxococcota</taxon>
        <taxon>Polyangia</taxon>
        <taxon>Polyangiales</taxon>
        <taxon>Polyangiaceae</taxon>
        <taxon>Polyangium</taxon>
    </lineage>
</organism>
<comment type="caution">
    <text evidence="2">The sequence shown here is derived from an EMBL/GenBank/DDBJ whole genome shotgun (WGS) entry which is preliminary data.</text>
</comment>
<dbReference type="InterPro" id="IPR013568">
    <property type="entry name" value="SEFIR_dom"/>
</dbReference>
<dbReference type="Proteomes" id="UP000440224">
    <property type="component" value="Unassembled WGS sequence"/>
</dbReference>
<dbReference type="AlphaFoldDB" id="A0A6N7PNS4"/>
<dbReference type="EMBL" id="WJIE01000005">
    <property type="protein sequence ID" value="MRG93673.1"/>
    <property type="molecule type" value="Genomic_DNA"/>
</dbReference>
<keyword evidence="3" id="KW-1185">Reference proteome</keyword>
<evidence type="ECO:0000313" key="3">
    <source>
        <dbReference type="Proteomes" id="UP000440224"/>
    </source>
</evidence>
<dbReference type="InterPro" id="IPR035897">
    <property type="entry name" value="Toll_tir_struct_dom_sf"/>
</dbReference>
<dbReference type="Pfam" id="PF08357">
    <property type="entry name" value="SEFIR"/>
    <property type="match status" value="1"/>
</dbReference>
<sequence length="485" mass="55593">MSEQPTRKVFISYAWSSQEHQGSVIQLAERLVANGVDVILDVWDVKEGHDLISFMERMVTDGSIEKVLIVCNSVYAQKANNRKGGVGTESQIISPEVYAKLDQSKFIPVLFEHDDEGNACLPTFLKTRLYIDLSSVEKSYENFEQLLRAIFDQPQHRKPKLGTPPIHIFSSGTAQSSTRYHLQRVRDAVTNGAPQSIALVRDYLRRKVEELESFRVDVANVTDVDELIVASIRDMLPYREEMVELFSLVAEYRNEPDSYDELAEFFQSALGYHLFPKNRSSWMPLSADNFRFITYELFLYLIATLIKAKRFAEANRFLGREFYVEDPHGNDRFWSFARLMPHLESLEQLRKRRLELNRISLTADLLHDRATRTDIKFAELNEADVVLFLRNRLCQAELRDGYWLPLTVIYRATNGGPSKLFRMSESNGHFSNLKVLLGVSPQASGSSLEEQYLAGGGERQLSFGSRSWPISIRSIIPFDKLGTRP</sequence>
<evidence type="ECO:0000259" key="1">
    <source>
        <dbReference type="PROSITE" id="PS51534"/>
    </source>
</evidence>
<dbReference type="Gene3D" id="3.40.50.10140">
    <property type="entry name" value="Toll/interleukin-1 receptor homology (TIR) domain"/>
    <property type="match status" value="1"/>
</dbReference>
<proteinExistence type="predicted"/>
<gene>
    <name evidence="2" type="ORF">GF068_17400</name>
</gene>
<evidence type="ECO:0000313" key="2">
    <source>
        <dbReference type="EMBL" id="MRG93673.1"/>
    </source>
</evidence>
<reference evidence="2 3" key="1">
    <citation type="submission" date="2019-10" db="EMBL/GenBank/DDBJ databases">
        <title>A soil myxobacterium in the family Polyangiaceae.</title>
        <authorList>
            <person name="Li Y."/>
            <person name="Wang J."/>
        </authorList>
    </citation>
    <scope>NUCLEOTIDE SEQUENCE [LARGE SCALE GENOMIC DNA]</scope>
    <source>
        <strain evidence="2 3">DSM 14734</strain>
    </source>
</reference>
<feature type="domain" description="SEFIR" evidence="1">
    <location>
        <begin position="6"/>
        <end position="142"/>
    </location>
</feature>
<accession>A0A6N7PNS4</accession>
<name>A0A6N7PNS4_9BACT</name>
<dbReference type="RefSeq" id="WP_153820540.1">
    <property type="nucleotide sequence ID" value="NZ_WJIE01000005.1"/>
</dbReference>
<dbReference type="OrthoDB" id="5149141at2"/>